<feature type="compositionally biased region" description="Basic and acidic residues" evidence="1">
    <location>
        <begin position="196"/>
        <end position="213"/>
    </location>
</feature>
<dbReference type="InterPro" id="IPR039284">
    <property type="entry name" value="CCDC159/163"/>
</dbReference>
<evidence type="ECO:0000313" key="3">
    <source>
        <dbReference type="Proteomes" id="UP000694557"/>
    </source>
</evidence>
<name>A0A8C7GBM9_ONCKI</name>
<evidence type="ECO:0000313" key="2">
    <source>
        <dbReference type="Ensembl" id="ENSOKIP00005040764.1"/>
    </source>
</evidence>
<feature type="region of interest" description="Disordered" evidence="1">
    <location>
        <begin position="383"/>
        <end position="406"/>
    </location>
</feature>
<protein>
    <submittedName>
        <fullName evidence="2">Uncharacterized protein</fullName>
    </submittedName>
</protein>
<dbReference type="GeneTree" id="ENSGT00740000116213"/>
<dbReference type="Ensembl" id="ENSOKIT00005043002.1">
    <property type="protein sequence ID" value="ENSOKIP00005040764.1"/>
    <property type="gene ID" value="ENSOKIG00005017286.1"/>
</dbReference>
<reference evidence="2" key="1">
    <citation type="submission" date="2025-08" db="UniProtKB">
        <authorList>
            <consortium name="Ensembl"/>
        </authorList>
    </citation>
    <scope>IDENTIFICATION</scope>
</reference>
<proteinExistence type="predicted"/>
<organism evidence="2 3">
    <name type="scientific">Oncorhynchus kisutch</name>
    <name type="common">Coho salmon</name>
    <name type="synonym">Salmo kisutch</name>
    <dbReference type="NCBI Taxonomy" id="8019"/>
    <lineage>
        <taxon>Eukaryota</taxon>
        <taxon>Metazoa</taxon>
        <taxon>Chordata</taxon>
        <taxon>Craniata</taxon>
        <taxon>Vertebrata</taxon>
        <taxon>Euteleostomi</taxon>
        <taxon>Actinopterygii</taxon>
        <taxon>Neopterygii</taxon>
        <taxon>Teleostei</taxon>
        <taxon>Protacanthopterygii</taxon>
        <taxon>Salmoniformes</taxon>
        <taxon>Salmonidae</taxon>
        <taxon>Salmoninae</taxon>
        <taxon>Oncorhynchus</taxon>
    </lineage>
</organism>
<dbReference type="PANTHER" id="PTHR34533">
    <property type="entry name" value="TRANSMEMBRANE PROTEIN CCDC163"/>
    <property type="match status" value="1"/>
</dbReference>
<accession>A0A8C7GBM9</accession>
<sequence>MCWFVGNSVLYHVTLLLPRCKYLIYQLQYPVPIRATNNTQSRCRGFKSGTGQYTSVLAPLSYGLSRATLTEMNWDNQLSSILSAADGSVAKMRERLTTPGNYPKGREDLYPVREVASVSNLELPRLPPLPKSSISLLPPPSSAVQWADLAAVQSQLQIQSQAIESLTQSLHDMDRERHSQQRHIQALQDEVRRLREQATEREREQERDGERRGSGMTSPEVERRMDQWRRDVGRELSTLRRHITRATSQGNLEESFCSKLRREELDHLRREVDTLKTQLRRQEEDMFLQQSEARETRRQYEHSCKTLEELTDSYRNHSFDLAKTVSQYTHTEQEVRQIRITVSELKDEIRSLILRERHHTPTVTLHTAVPALAAFSRCKDARGQKAAPDSDSDDFSPTPSLAEVSSDDLSWLDDRDTGILTHSHFAPVSEEQNESHYGSSLFQRNRKCCNPLPYTPHMYIWAVDLTVSVTHHNMSDSPRNRRLA</sequence>
<feature type="region of interest" description="Disordered" evidence="1">
    <location>
        <begin position="196"/>
        <end position="227"/>
    </location>
</feature>
<keyword evidence="3" id="KW-1185">Reference proteome</keyword>
<dbReference type="AlphaFoldDB" id="A0A8C7GBM9"/>
<reference evidence="2" key="2">
    <citation type="submission" date="2025-09" db="UniProtKB">
        <authorList>
            <consortium name="Ensembl"/>
        </authorList>
    </citation>
    <scope>IDENTIFICATION</scope>
</reference>
<dbReference type="Proteomes" id="UP000694557">
    <property type="component" value="Unassembled WGS sequence"/>
</dbReference>
<gene>
    <name evidence="2" type="primary">LOC109902668</name>
</gene>
<dbReference type="PANTHER" id="PTHR34533:SF3">
    <property type="entry name" value="BICD FAMILY-LIKE CARGO ADAPTER 2"/>
    <property type="match status" value="1"/>
</dbReference>
<evidence type="ECO:0000256" key="1">
    <source>
        <dbReference type="SAM" id="MobiDB-lite"/>
    </source>
</evidence>